<evidence type="ECO:0000313" key="9">
    <source>
        <dbReference type="Proteomes" id="UP001190700"/>
    </source>
</evidence>
<feature type="transmembrane region" description="Helical" evidence="6">
    <location>
        <begin position="76"/>
        <end position="96"/>
    </location>
</feature>
<comment type="caution">
    <text evidence="8">The sequence shown here is derived from an EMBL/GenBank/DDBJ whole genome shotgun (WGS) entry which is preliminary data.</text>
</comment>
<evidence type="ECO:0000256" key="2">
    <source>
        <dbReference type="ARBA" id="ARBA00022448"/>
    </source>
</evidence>
<name>A0AAE0FAF8_9CHLO</name>
<gene>
    <name evidence="8" type="ORF">CYMTET_34787</name>
</gene>
<feature type="transmembrane region" description="Helical" evidence="6">
    <location>
        <begin position="398"/>
        <end position="418"/>
    </location>
</feature>
<dbReference type="PROSITE" id="PS50850">
    <property type="entry name" value="MFS"/>
    <property type="match status" value="1"/>
</dbReference>
<feature type="transmembrane region" description="Helical" evidence="6">
    <location>
        <begin position="491"/>
        <end position="509"/>
    </location>
</feature>
<dbReference type="PANTHER" id="PTHR23511">
    <property type="entry name" value="SYNAPTIC VESICLE GLYCOPROTEIN 2"/>
    <property type="match status" value="1"/>
</dbReference>
<comment type="subcellular location">
    <subcellularLocation>
        <location evidence="1">Membrane</location>
        <topology evidence="1">Multi-pass membrane protein</topology>
    </subcellularLocation>
</comment>
<dbReference type="SUPFAM" id="SSF103473">
    <property type="entry name" value="MFS general substrate transporter"/>
    <property type="match status" value="1"/>
</dbReference>
<evidence type="ECO:0000259" key="7">
    <source>
        <dbReference type="PROSITE" id="PS50850"/>
    </source>
</evidence>
<keyword evidence="2" id="KW-0813">Transport</keyword>
<feature type="domain" description="Major facilitator superfamily (MFS) profile" evidence="7">
    <location>
        <begin position="75"/>
        <end position="514"/>
    </location>
</feature>
<evidence type="ECO:0000256" key="4">
    <source>
        <dbReference type="ARBA" id="ARBA00022989"/>
    </source>
</evidence>
<feature type="transmembrane region" description="Helical" evidence="6">
    <location>
        <begin position="116"/>
        <end position="136"/>
    </location>
</feature>
<dbReference type="EMBL" id="LGRX02022003">
    <property type="protein sequence ID" value="KAK3256059.1"/>
    <property type="molecule type" value="Genomic_DNA"/>
</dbReference>
<evidence type="ECO:0000256" key="1">
    <source>
        <dbReference type="ARBA" id="ARBA00004141"/>
    </source>
</evidence>
<reference evidence="8 9" key="1">
    <citation type="journal article" date="2015" name="Genome Biol. Evol.">
        <title>Comparative Genomics of a Bacterivorous Green Alga Reveals Evolutionary Causalities and Consequences of Phago-Mixotrophic Mode of Nutrition.</title>
        <authorList>
            <person name="Burns J.A."/>
            <person name="Paasch A."/>
            <person name="Narechania A."/>
            <person name="Kim E."/>
        </authorList>
    </citation>
    <scope>NUCLEOTIDE SEQUENCE [LARGE SCALE GENOMIC DNA]</scope>
    <source>
        <strain evidence="8 9">PLY_AMNH</strain>
    </source>
</reference>
<evidence type="ECO:0000256" key="3">
    <source>
        <dbReference type="ARBA" id="ARBA00022692"/>
    </source>
</evidence>
<organism evidence="8 9">
    <name type="scientific">Cymbomonas tetramitiformis</name>
    <dbReference type="NCBI Taxonomy" id="36881"/>
    <lineage>
        <taxon>Eukaryota</taxon>
        <taxon>Viridiplantae</taxon>
        <taxon>Chlorophyta</taxon>
        <taxon>Pyramimonadophyceae</taxon>
        <taxon>Pyramimonadales</taxon>
        <taxon>Pyramimonadaceae</taxon>
        <taxon>Cymbomonas</taxon>
    </lineage>
</organism>
<feature type="transmembrane region" description="Helical" evidence="6">
    <location>
        <begin position="143"/>
        <end position="162"/>
    </location>
</feature>
<keyword evidence="3 6" id="KW-0812">Transmembrane</keyword>
<feature type="transmembrane region" description="Helical" evidence="6">
    <location>
        <begin position="231"/>
        <end position="251"/>
    </location>
</feature>
<dbReference type="InterPro" id="IPR011701">
    <property type="entry name" value="MFS"/>
</dbReference>
<dbReference type="GO" id="GO:0016020">
    <property type="term" value="C:membrane"/>
    <property type="evidence" value="ECO:0007669"/>
    <property type="project" value="UniProtKB-SubCell"/>
</dbReference>
<dbReference type="Gene3D" id="1.20.1250.20">
    <property type="entry name" value="MFS general substrate transporter like domains"/>
    <property type="match status" value="1"/>
</dbReference>
<feature type="transmembrane region" description="Helical" evidence="6">
    <location>
        <begin position="202"/>
        <end position="225"/>
    </location>
</feature>
<dbReference type="PROSITE" id="PS00217">
    <property type="entry name" value="SUGAR_TRANSPORT_2"/>
    <property type="match status" value="1"/>
</dbReference>
<dbReference type="GO" id="GO:0022857">
    <property type="term" value="F:transmembrane transporter activity"/>
    <property type="evidence" value="ECO:0007669"/>
    <property type="project" value="InterPro"/>
</dbReference>
<proteinExistence type="predicted"/>
<dbReference type="InterPro" id="IPR020846">
    <property type="entry name" value="MFS_dom"/>
</dbReference>
<dbReference type="AlphaFoldDB" id="A0AAE0FAF8"/>
<dbReference type="Proteomes" id="UP001190700">
    <property type="component" value="Unassembled WGS sequence"/>
</dbReference>
<feature type="transmembrane region" description="Helical" evidence="6">
    <location>
        <begin position="367"/>
        <end position="386"/>
    </location>
</feature>
<feature type="transmembrane region" description="Helical" evidence="6">
    <location>
        <begin position="458"/>
        <end position="479"/>
    </location>
</feature>
<feature type="transmembrane region" description="Helical" evidence="6">
    <location>
        <begin position="424"/>
        <end position="446"/>
    </location>
</feature>
<accession>A0AAE0FAF8</accession>
<feature type="transmembrane region" description="Helical" evidence="6">
    <location>
        <begin position="324"/>
        <end position="347"/>
    </location>
</feature>
<dbReference type="Pfam" id="PF07690">
    <property type="entry name" value="MFS_1"/>
    <property type="match status" value="1"/>
</dbReference>
<dbReference type="PANTHER" id="PTHR23511:SF34">
    <property type="entry name" value="SYNAPTIC VESICLE GLYCOPROTEIN 2"/>
    <property type="match status" value="1"/>
</dbReference>
<evidence type="ECO:0000256" key="5">
    <source>
        <dbReference type="ARBA" id="ARBA00023136"/>
    </source>
</evidence>
<evidence type="ECO:0000313" key="8">
    <source>
        <dbReference type="EMBL" id="KAK3256059.1"/>
    </source>
</evidence>
<dbReference type="InterPro" id="IPR005829">
    <property type="entry name" value="Sugar_transporter_CS"/>
</dbReference>
<feature type="transmembrane region" description="Helical" evidence="6">
    <location>
        <begin position="168"/>
        <end position="190"/>
    </location>
</feature>
<sequence>MTDGLLASANSEDHGVNAIHANVETTKEGAHEAALPDEADIGVIADSDEAALLPDSTATSIQHTLNSTLGKGRYQLLAFCLCGLCWSADGVLLSCLPLSLPELRKEWSLTPTMESLILSAVGLGSSIGAIVCGIYSDLFGRRACLLVSEVLCLVFSVLSFLSQDYSQLLVFQTLLGAAVGGSIPVAFSLLAESLADQHRDIFLCYMQLWFKLGSILEICAGWVLINVGWRALLLAAGLPALLVIPPLACLLEESPTFLHSAERYQECASCLLRISQWNRATLQLPYFCPPMPDSSRVRSEDKLAAFSLETRRSKAMETTHPWRIWLDLLSTRTVILISLLWLCLNLGSGLNQWFPEIVRMSGGGHSAEFGGMLCANVVGVAAFVVTGLKLRPAHYFKTLMGACIGCAVLVIGMAASVYLGSITLLLTCYLAFMFFFDVAWPVTYTASPQLFNAKIRTSAFGIATGVGKLGIALAPWVRMLTGGDIETAETIILPYGLFWVLTAFIALTLDRNCMKSIQVCLKS</sequence>
<evidence type="ECO:0000256" key="6">
    <source>
        <dbReference type="SAM" id="Phobius"/>
    </source>
</evidence>
<keyword evidence="9" id="KW-1185">Reference proteome</keyword>
<dbReference type="InterPro" id="IPR036259">
    <property type="entry name" value="MFS_trans_sf"/>
</dbReference>
<keyword evidence="5 6" id="KW-0472">Membrane</keyword>
<protein>
    <recommendedName>
        <fullName evidence="7">Major facilitator superfamily (MFS) profile domain-containing protein</fullName>
    </recommendedName>
</protein>
<keyword evidence="4 6" id="KW-1133">Transmembrane helix</keyword>